<reference evidence="2 3" key="1">
    <citation type="submission" date="2012-10" db="EMBL/GenBank/DDBJ databases">
        <title>Genome sequencing of Tanticharoenia sakaeratensis NBRC 103193.</title>
        <authorList>
            <person name="Azuma Y."/>
            <person name="Hadano H."/>
            <person name="Hirakawa H."/>
            <person name="Matsushita K."/>
        </authorList>
    </citation>
    <scope>NUCLEOTIDE SEQUENCE [LARGE SCALE GENOMIC DNA]</scope>
    <source>
        <strain evidence="2 3">NBRC 103193</strain>
    </source>
</reference>
<feature type="transmembrane region" description="Helical" evidence="1">
    <location>
        <begin position="183"/>
        <end position="206"/>
    </location>
</feature>
<dbReference type="STRING" id="1231623.Tasa_048_007"/>
<keyword evidence="1" id="KW-1133">Transmembrane helix</keyword>
<evidence type="ECO:0000256" key="1">
    <source>
        <dbReference type="SAM" id="Phobius"/>
    </source>
</evidence>
<keyword evidence="1" id="KW-0812">Transmembrane</keyword>
<name>A0A0D6MNX3_9PROT</name>
<dbReference type="AlphaFoldDB" id="A0A0D6MNX3"/>
<feature type="transmembrane region" description="Helical" evidence="1">
    <location>
        <begin position="7"/>
        <end position="26"/>
    </location>
</feature>
<dbReference type="Proteomes" id="UP000032679">
    <property type="component" value="Unassembled WGS sequence"/>
</dbReference>
<sequence length="388" mass="42118">MTKPTLYLVRMAAFLIAAVLVAALLGRTLYTAFFNNPLLNGLILVILLFGIAYNLRLVQRLLPEVRWIETLRHPRTGLAPPPPPRLLAPMAGMLSARNRTDRLTLSTHASQALLDSLSARLDESREISRYMTGLLIFLGLLGTFYGLLLTVSSIAGVIGDMSIGSGDVGPMFDQLKSGLAQPLHGMATAFSGSMYGLASALVLGFLDLTAGQAQNRFFNELEEWLATVTRIAGGASVEGSEAPIPAYVQALLEQTAENLETLQNVLSRGEEGRVRQLQSLDRLQERLGSMTELLQANRELMARNTDTQTALLAFLRHSGEARTPGTPAFEEGRAQRDQLRSIEGMIGKLIEELHQGRAQATGEIRNDLRLLARTIAASSGLTTNTNPG</sequence>
<keyword evidence="3" id="KW-1185">Reference proteome</keyword>
<organism evidence="2 3">
    <name type="scientific">Tanticharoenia sakaeratensis NBRC 103193</name>
    <dbReference type="NCBI Taxonomy" id="1231623"/>
    <lineage>
        <taxon>Bacteria</taxon>
        <taxon>Pseudomonadati</taxon>
        <taxon>Pseudomonadota</taxon>
        <taxon>Alphaproteobacteria</taxon>
        <taxon>Acetobacterales</taxon>
        <taxon>Acetobacteraceae</taxon>
        <taxon>Tanticharoenia</taxon>
    </lineage>
</organism>
<dbReference type="OrthoDB" id="9794540at2"/>
<evidence type="ECO:0000313" key="2">
    <source>
        <dbReference type="EMBL" id="GAN55382.1"/>
    </source>
</evidence>
<evidence type="ECO:0000313" key="3">
    <source>
        <dbReference type="Proteomes" id="UP000032679"/>
    </source>
</evidence>
<protein>
    <submittedName>
        <fullName evidence="2">MotA/TolQ/ExbB proton channel family protein</fullName>
    </submittedName>
</protein>
<keyword evidence="1" id="KW-0472">Membrane</keyword>
<proteinExistence type="predicted"/>
<gene>
    <name evidence="2" type="ORF">Tasa_048_007</name>
</gene>
<dbReference type="EMBL" id="BALE01000048">
    <property type="protein sequence ID" value="GAN55382.1"/>
    <property type="molecule type" value="Genomic_DNA"/>
</dbReference>
<accession>A0A0D6MNX3</accession>
<comment type="caution">
    <text evidence="2">The sequence shown here is derived from an EMBL/GenBank/DDBJ whole genome shotgun (WGS) entry which is preliminary data.</text>
</comment>
<feature type="transmembrane region" description="Helical" evidence="1">
    <location>
        <begin position="38"/>
        <end position="58"/>
    </location>
</feature>
<feature type="transmembrane region" description="Helical" evidence="1">
    <location>
        <begin position="134"/>
        <end position="163"/>
    </location>
</feature>
<dbReference type="RefSeq" id="WP_048850502.1">
    <property type="nucleotide sequence ID" value="NZ_BALE01000048.1"/>
</dbReference>